<dbReference type="KEGG" id="kfa:Q73A0000_01635"/>
<feature type="domain" description="RNA polymerase sigma-70 region 2" evidence="5">
    <location>
        <begin position="1"/>
        <end position="68"/>
    </location>
</feature>
<dbReference type="SUPFAM" id="SSF88659">
    <property type="entry name" value="Sigma3 and sigma4 domains of RNA polymerase sigma factors"/>
    <property type="match status" value="1"/>
</dbReference>
<dbReference type="PANTHER" id="PTHR43133">
    <property type="entry name" value="RNA POLYMERASE ECF-TYPE SIGMA FACTO"/>
    <property type="match status" value="1"/>
</dbReference>
<dbReference type="Pfam" id="PF08281">
    <property type="entry name" value="Sigma70_r4_2"/>
    <property type="match status" value="1"/>
</dbReference>
<evidence type="ECO:0000313" key="8">
    <source>
        <dbReference type="Proteomes" id="UP000594195"/>
    </source>
</evidence>
<evidence type="ECO:0000259" key="6">
    <source>
        <dbReference type="Pfam" id="PF08281"/>
    </source>
</evidence>
<sequence length="166" mass="19237">MYKNYSGALYGVIFRIVRYEEEANEVLQDVFVKIWNSVKSFDSNKASLYTWMLNIARNSAIDRLKSKSFQNDLQNQSIPDFVNDHVALSTEQKHEFNEIQKGVNTLRDDYKILINKAYFGGFTQEEIAEELGVPLGTVKTRTRAALLELKNILKEFTVIILFLFIK</sequence>
<organism evidence="7 8">
    <name type="scientific">Kaistella flava</name>
    <name type="common">ex Peng et al. 2021</name>
    <dbReference type="NCBI Taxonomy" id="2038776"/>
    <lineage>
        <taxon>Bacteria</taxon>
        <taxon>Pseudomonadati</taxon>
        <taxon>Bacteroidota</taxon>
        <taxon>Flavobacteriia</taxon>
        <taxon>Flavobacteriales</taxon>
        <taxon>Weeksellaceae</taxon>
        <taxon>Chryseobacterium group</taxon>
        <taxon>Kaistella</taxon>
    </lineage>
</organism>
<dbReference type="InterPro" id="IPR036388">
    <property type="entry name" value="WH-like_DNA-bd_sf"/>
</dbReference>
<dbReference type="GO" id="GO:0006352">
    <property type="term" value="P:DNA-templated transcription initiation"/>
    <property type="evidence" value="ECO:0007669"/>
    <property type="project" value="InterPro"/>
</dbReference>
<dbReference type="NCBIfam" id="TIGR02937">
    <property type="entry name" value="sigma70-ECF"/>
    <property type="match status" value="1"/>
</dbReference>
<keyword evidence="2" id="KW-0805">Transcription regulation</keyword>
<dbReference type="InterPro" id="IPR039425">
    <property type="entry name" value="RNA_pol_sigma-70-like"/>
</dbReference>
<keyword evidence="3" id="KW-0731">Sigma factor</keyword>
<name>A0A7M2YE15_9FLAO</name>
<dbReference type="InterPro" id="IPR013249">
    <property type="entry name" value="RNA_pol_sigma70_r4_t2"/>
</dbReference>
<dbReference type="InterPro" id="IPR014284">
    <property type="entry name" value="RNA_pol_sigma-70_dom"/>
</dbReference>
<dbReference type="Gene3D" id="1.10.10.10">
    <property type="entry name" value="Winged helix-like DNA-binding domain superfamily/Winged helix DNA-binding domain"/>
    <property type="match status" value="1"/>
</dbReference>
<keyword evidence="4" id="KW-0804">Transcription</keyword>
<dbReference type="EMBL" id="CP040442">
    <property type="protein sequence ID" value="QOW11894.1"/>
    <property type="molecule type" value="Genomic_DNA"/>
</dbReference>
<protein>
    <submittedName>
        <fullName evidence="7">Sigma-70 family RNA polymerase sigma factor</fullName>
    </submittedName>
</protein>
<gene>
    <name evidence="7" type="ORF">Q73A0000_01635</name>
</gene>
<dbReference type="PANTHER" id="PTHR43133:SF62">
    <property type="entry name" value="RNA POLYMERASE SIGMA FACTOR SIGZ"/>
    <property type="match status" value="1"/>
</dbReference>
<accession>A0A7M2YE15</accession>
<evidence type="ECO:0000259" key="5">
    <source>
        <dbReference type="Pfam" id="PF04542"/>
    </source>
</evidence>
<evidence type="ECO:0000256" key="3">
    <source>
        <dbReference type="ARBA" id="ARBA00023082"/>
    </source>
</evidence>
<dbReference type="InterPro" id="IPR007627">
    <property type="entry name" value="RNA_pol_sigma70_r2"/>
</dbReference>
<dbReference type="CDD" id="cd06171">
    <property type="entry name" value="Sigma70_r4"/>
    <property type="match status" value="1"/>
</dbReference>
<dbReference type="GO" id="GO:0003677">
    <property type="term" value="F:DNA binding"/>
    <property type="evidence" value="ECO:0007669"/>
    <property type="project" value="InterPro"/>
</dbReference>
<dbReference type="Gene3D" id="1.10.1740.10">
    <property type="match status" value="1"/>
</dbReference>
<comment type="similarity">
    <text evidence="1">Belongs to the sigma-70 factor family. ECF subfamily.</text>
</comment>
<keyword evidence="8" id="KW-1185">Reference proteome</keyword>
<dbReference type="SUPFAM" id="SSF88946">
    <property type="entry name" value="Sigma2 domain of RNA polymerase sigma factors"/>
    <property type="match status" value="1"/>
</dbReference>
<reference evidence="7 8" key="1">
    <citation type="submission" date="2019-05" db="EMBL/GenBank/DDBJ databases">
        <title>Chryseobacterium sp. isolated from King George Island, maritime Antarctica.</title>
        <authorList>
            <person name="Peng X."/>
        </authorList>
    </citation>
    <scope>NUCLEOTIDE SEQUENCE [LARGE SCALE GENOMIC DNA]</scope>
    <source>
        <strain evidence="7 8">7-3A</strain>
    </source>
</reference>
<dbReference type="GO" id="GO:0016987">
    <property type="term" value="F:sigma factor activity"/>
    <property type="evidence" value="ECO:0007669"/>
    <property type="project" value="UniProtKB-KW"/>
</dbReference>
<dbReference type="Pfam" id="PF04542">
    <property type="entry name" value="Sigma70_r2"/>
    <property type="match status" value="1"/>
</dbReference>
<dbReference type="InterPro" id="IPR013324">
    <property type="entry name" value="RNA_pol_sigma_r3/r4-like"/>
</dbReference>
<proteinExistence type="inferred from homology"/>
<evidence type="ECO:0000256" key="2">
    <source>
        <dbReference type="ARBA" id="ARBA00023015"/>
    </source>
</evidence>
<evidence type="ECO:0000256" key="1">
    <source>
        <dbReference type="ARBA" id="ARBA00010641"/>
    </source>
</evidence>
<feature type="domain" description="RNA polymerase sigma factor 70 region 4 type 2" evidence="6">
    <location>
        <begin position="98"/>
        <end position="148"/>
    </location>
</feature>
<dbReference type="AlphaFoldDB" id="A0A7M2YE15"/>
<evidence type="ECO:0000256" key="4">
    <source>
        <dbReference type="ARBA" id="ARBA00023163"/>
    </source>
</evidence>
<dbReference type="Proteomes" id="UP000594195">
    <property type="component" value="Chromosome"/>
</dbReference>
<dbReference type="InterPro" id="IPR013325">
    <property type="entry name" value="RNA_pol_sigma_r2"/>
</dbReference>
<evidence type="ECO:0000313" key="7">
    <source>
        <dbReference type="EMBL" id="QOW11894.1"/>
    </source>
</evidence>